<dbReference type="KEGG" id="vg:62611887"/>
<proteinExistence type="predicted"/>
<evidence type="ECO:0000313" key="3">
    <source>
        <dbReference type="Proteomes" id="UP000230824"/>
    </source>
</evidence>
<keyword evidence="1" id="KW-0472">Membrane</keyword>
<evidence type="ECO:0000256" key="1">
    <source>
        <dbReference type="SAM" id="Phobius"/>
    </source>
</evidence>
<reference evidence="2 3" key="1">
    <citation type="submission" date="2017-09" db="EMBL/GenBank/DDBJ databases">
        <title>Phage vB_EcoM_PHB05 against multidrug-resistant shiga toxin-producing Escherichia.</title>
        <authorList>
            <person name="Chen Y."/>
            <person name="Song J."/>
            <person name="Wu B."/>
        </authorList>
    </citation>
    <scope>NUCLEOTIDE SEQUENCE [LARGE SCALE GENOMIC DNA]</scope>
    <source>
        <strain evidence="2">Wastewater</strain>
    </source>
</reference>
<keyword evidence="1" id="KW-0812">Transmembrane</keyword>
<protein>
    <submittedName>
        <fullName evidence="2">Uncharacterized protein</fullName>
    </submittedName>
</protein>
<dbReference type="EMBL" id="MF805809">
    <property type="protein sequence ID" value="ATI15917.1"/>
    <property type="molecule type" value="Genomic_DNA"/>
</dbReference>
<name>A0A291LBC3_9CAUD</name>
<evidence type="ECO:0000313" key="2">
    <source>
        <dbReference type="EMBL" id="ATI15917.1"/>
    </source>
</evidence>
<keyword evidence="3" id="KW-1185">Reference proteome</keyword>
<accession>A0A291LBC3</accession>
<dbReference type="RefSeq" id="YP_009984543.1">
    <property type="nucleotide sequence ID" value="NC_052652.1"/>
</dbReference>
<sequence>MVVLRVLWILFENICFALGLFCLIFILTTYIDNHTITINRNGEQMYCFSRDFKNCVETLNERVTNEKH</sequence>
<dbReference type="GeneID" id="62611887"/>
<feature type="transmembrane region" description="Helical" evidence="1">
    <location>
        <begin position="6"/>
        <end position="31"/>
    </location>
</feature>
<organism evidence="2 3">
    <name type="scientific">Escherichia phage vB_EcoM_PHB05</name>
    <dbReference type="NCBI Taxonomy" id="2041347"/>
    <lineage>
        <taxon>Viruses</taxon>
        <taxon>Duplodnaviria</taxon>
        <taxon>Heunggongvirae</taxon>
        <taxon>Uroviricota</taxon>
        <taxon>Caudoviricetes</taxon>
        <taxon>Stephanstirmvirinae</taxon>
        <taxon>Justusliebigvirus</taxon>
        <taxon>Justusliebigvirus PHB05</taxon>
    </lineage>
</organism>
<dbReference type="Proteomes" id="UP000230824">
    <property type="component" value="Segment"/>
</dbReference>
<keyword evidence="1" id="KW-1133">Transmembrane helix</keyword>